<protein>
    <submittedName>
        <fullName evidence="1">Uncharacterized protein</fullName>
    </submittedName>
</protein>
<proteinExistence type="predicted"/>
<gene>
    <name evidence="1" type="ORF">F4821DRAFT_270229</name>
</gene>
<sequence length="428" mass="49103">MLAVWNLRQNRYLPPFLCFLFLYSFTVLHLRQACYRDPSSVFWRPGQAHALSYSEFRKAQARRFADLAEKREPTKWENGTAPELCIGIGSVSRHGFSYLKETLGSILEGLDDIERRQIHVVVFLAHSNQSKHEDGGAAWLRSMADSLPTYPDDPQLLELIEKLEEDSDYPAHARKQKIDYSVLLAECAKVKPTYTMTLEDDVIALDGWYHRTLAALRTATRKTREMGRDDFLYLRVFYDGRLMGWNSEEWPYYLGSSILVVAAEIAVIFTLRRYFLAARKYLSVVPIILICGVYTPMIIGLFFAAGRSCMLPHRPGVDLMQKYGCCGQGLVFPQRRVVEDLLPLYSSTNDSRAAVDTFLEDYADAHDELRWAVTPVLIQHVGGKSTHRGEDYDGFTDSMPFDFNFETNDPVQLVREHRAWIDELKSNP</sequence>
<dbReference type="Proteomes" id="UP001497680">
    <property type="component" value="Unassembled WGS sequence"/>
</dbReference>
<evidence type="ECO:0000313" key="1">
    <source>
        <dbReference type="EMBL" id="KAI6086047.1"/>
    </source>
</evidence>
<evidence type="ECO:0000313" key="2">
    <source>
        <dbReference type="Proteomes" id="UP001497680"/>
    </source>
</evidence>
<comment type="caution">
    <text evidence="1">The sequence shown here is derived from an EMBL/GenBank/DDBJ whole genome shotgun (WGS) entry which is preliminary data.</text>
</comment>
<reference evidence="1 2" key="1">
    <citation type="journal article" date="2022" name="New Phytol.">
        <title>Ecological generalism drives hyperdiversity of secondary metabolite gene clusters in xylarialean endophytes.</title>
        <authorList>
            <person name="Franco M.E.E."/>
            <person name="Wisecaver J.H."/>
            <person name="Arnold A.E."/>
            <person name="Ju Y.M."/>
            <person name="Slot J.C."/>
            <person name="Ahrendt S."/>
            <person name="Moore L.P."/>
            <person name="Eastman K.E."/>
            <person name="Scott K."/>
            <person name="Konkel Z."/>
            <person name="Mondo S.J."/>
            <person name="Kuo A."/>
            <person name="Hayes R.D."/>
            <person name="Haridas S."/>
            <person name="Andreopoulos B."/>
            <person name="Riley R."/>
            <person name="LaButti K."/>
            <person name="Pangilinan J."/>
            <person name="Lipzen A."/>
            <person name="Amirebrahimi M."/>
            <person name="Yan J."/>
            <person name="Adam C."/>
            <person name="Keymanesh K."/>
            <person name="Ng V."/>
            <person name="Louie K."/>
            <person name="Northen T."/>
            <person name="Drula E."/>
            <person name="Henrissat B."/>
            <person name="Hsieh H.M."/>
            <person name="Youens-Clark K."/>
            <person name="Lutzoni F."/>
            <person name="Miadlikowska J."/>
            <person name="Eastwood D.C."/>
            <person name="Hamelin R.C."/>
            <person name="Grigoriev I.V."/>
            <person name="U'Ren J.M."/>
        </authorList>
    </citation>
    <scope>NUCLEOTIDE SEQUENCE [LARGE SCALE GENOMIC DNA]</scope>
    <source>
        <strain evidence="1 2">ER1909</strain>
    </source>
</reference>
<organism evidence="1 2">
    <name type="scientific">Hypoxylon rubiginosum</name>
    <dbReference type="NCBI Taxonomy" id="110542"/>
    <lineage>
        <taxon>Eukaryota</taxon>
        <taxon>Fungi</taxon>
        <taxon>Dikarya</taxon>
        <taxon>Ascomycota</taxon>
        <taxon>Pezizomycotina</taxon>
        <taxon>Sordariomycetes</taxon>
        <taxon>Xylariomycetidae</taxon>
        <taxon>Xylariales</taxon>
        <taxon>Hypoxylaceae</taxon>
        <taxon>Hypoxylon</taxon>
    </lineage>
</organism>
<dbReference type="EMBL" id="MU394319">
    <property type="protein sequence ID" value="KAI6086047.1"/>
    <property type="molecule type" value="Genomic_DNA"/>
</dbReference>
<keyword evidence="2" id="KW-1185">Reference proteome</keyword>
<name>A0ACC0D028_9PEZI</name>
<accession>A0ACC0D028</accession>